<dbReference type="Pfam" id="PF00359">
    <property type="entry name" value="PTS_EIIA_2"/>
    <property type="match status" value="1"/>
</dbReference>
<dbReference type="InterPro" id="IPR036388">
    <property type="entry name" value="WH-like_DNA-bd_sf"/>
</dbReference>
<dbReference type="InterPro" id="IPR013011">
    <property type="entry name" value="PTS_EIIB_2"/>
</dbReference>
<organism evidence="9 10">
    <name type="scientific">Acidilutibacter cellobiosedens</name>
    <dbReference type="NCBI Taxonomy" id="2507161"/>
    <lineage>
        <taxon>Bacteria</taxon>
        <taxon>Bacillati</taxon>
        <taxon>Bacillota</taxon>
        <taxon>Tissierellia</taxon>
        <taxon>Tissierellales</taxon>
        <taxon>Acidilutibacteraceae</taxon>
        <taxon>Acidilutibacter</taxon>
    </lineage>
</organism>
<dbReference type="GO" id="GO:0006355">
    <property type="term" value="P:regulation of DNA-templated transcription"/>
    <property type="evidence" value="ECO:0007669"/>
    <property type="project" value="InterPro"/>
</dbReference>
<sequence length="697" mass="80885">MDKKIISMLNILLNSTIITLKELEEETNSSKRQITYRLNKINHMLRGIKVPTISLNSSRNIIVQQDTKTAIKELIDKNYSRATYYFSKTERLLYMYLMLFINMDYLSINHFIDSMKVSRSTVYLDFKNLIPELKKENIQIKYNRIRGYYLSGSEMNIRRTMIKSISQTLSNGDNPKVFDLFIDEYKLGTFESSKEIISKLVKKYKITFVEDRLAEFVYIFIFLKSRMVSNQDNIANNPDIPNITVMNSMKEYKFTEELLEVYNIKDKIHPFDIMYISAWILGISVGNINEDTKDRYVISKIVNSIMIKFESISGIYYINRKKIFKQIYSHFRPAYYRLLFKLPISNPLCEKIKEEYKLFYKIVSNVMKEFCGLFGEEIPEEELAYLTLHCAAIFFDKKDYEVIKKKTALIVCSNGVGSSVILYKELVNLFPELNFLPPLESSKIKSVVEPIDIVFTTNYNPAVLEINAPIIKVSPVMTQKEKYKLTREVYIQLGDVFLRQPKIDEVMNIIKKHTKIISESMLSNELLSYFTQTDTFTFKGDEGLMLSDLTNEKLIKLRIPAKDLEEAIRKSASVLLENGKITENYIDAMVNAAKLSPYMVITKHVALPHARPETGAKEIAIGITTLQEPIKFGNKDNDPVKYIFCLSAVDNNSHIRTMSELVELLENNGFYDVLDKAVNPKEIMDYIKKYESDKEGK</sequence>
<keyword evidence="2" id="KW-0677">Repeat</keyword>
<name>A0A410QB05_9FIRM</name>
<dbReference type="InterPro" id="IPR036634">
    <property type="entry name" value="PRD_sf"/>
</dbReference>
<proteinExistence type="predicted"/>
<keyword evidence="4" id="KW-0010">Activator</keyword>
<dbReference type="InterPro" id="IPR036095">
    <property type="entry name" value="PTS_EIIB-like_sf"/>
</dbReference>
<dbReference type="EMBL" id="CP035282">
    <property type="protein sequence ID" value="QAT61176.1"/>
    <property type="molecule type" value="Genomic_DNA"/>
</dbReference>
<dbReference type="Gene3D" id="3.40.930.10">
    <property type="entry name" value="Mannitol-specific EII, Chain A"/>
    <property type="match status" value="1"/>
</dbReference>
<gene>
    <name evidence="9" type="ORF">EQM13_06035</name>
</gene>
<dbReference type="SUPFAM" id="SSF55804">
    <property type="entry name" value="Phoshotransferase/anion transport protein"/>
    <property type="match status" value="1"/>
</dbReference>
<dbReference type="KEGG" id="spoa:EQM13_06035"/>
<dbReference type="InterPro" id="IPR002178">
    <property type="entry name" value="PTS_EIIA_type-2_dom"/>
</dbReference>
<feature type="domain" description="PTS EIIA type-2" evidence="6">
    <location>
        <begin position="548"/>
        <end position="690"/>
    </location>
</feature>
<dbReference type="OrthoDB" id="3175596at2"/>
<evidence type="ECO:0000313" key="10">
    <source>
        <dbReference type="Proteomes" id="UP000287969"/>
    </source>
</evidence>
<evidence type="ECO:0000256" key="5">
    <source>
        <dbReference type="ARBA" id="ARBA00023163"/>
    </source>
</evidence>
<dbReference type="CDD" id="cd00211">
    <property type="entry name" value="PTS_IIA_fru"/>
    <property type="match status" value="1"/>
</dbReference>
<keyword evidence="10" id="KW-1185">Reference proteome</keyword>
<evidence type="ECO:0000256" key="3">
    <source>
        <dbReference type="ARBA" id="ARBA00023015"/>
    </source>
</evidence>
<evidence type="ECO:0000256" key="4">
    <source>
        <dbReference type="ARBA" id="ARBA00023159"/>
    </source>
</evidence>
<dbReference type="SUPFAM" id="SSF63520">
    <property type="entry name" value="PTS-regulatory domain, PRD"/>
    <property type="match status" value="1"/>
</dbReference>
<evidence type="ECO:0000259" key="7">
    <source>
        <dbReference type="PROSITE" id="PS51099"/>
    </source>
</evidence>
<dbReference type="Gene3D" id="1.10.10.10">
    <property type="entry name" value="Winged helix-like DNA-binding domain superfamily/Winged helix DNA-binding domain"/>
    <property type="match status" value="1"/>
</dbReference>
<dbReference type="InterPro" id="IPR050661">
    <property type="entry name" value="BglG_antiterminators"/>
</dbReference>
<evidence type="ECO:0000256" key="2">
    <source>
        <dbReference type="ARBA" id="ARBA00022737"/>
    </source>
</evidence>
<evidence type="ECO:0000313" key="9">
    <source>
        <dbReference type="EMBL" id="QAT61176.1"/>
    </source>
</evidence>
<dbReference type="Gene3D" id="3.40.50.2300">
    <property type="match status" value="1"/>
</dbReference>
<dbReference type="InterPro" id="IPR016152">
    <property type="entry name" value="PTrfase/Anion_transptr"/>
</dbReference>
<accession>A0A410QB05</accession>
<dbReference type="PROSITE" id="PS51099">
    <property type="entry name" value="PTS_EIIB_TYPE_2"/>
    <property type="match status" value="1"/>
</dbReference>
<dbReference type="RefSeq" id="WP_071140820.1">
    <property type="nucleotide sequence ID" value="NZ_CP035282.1"/>
</dbReference>
<dbReference type="SUPFAM" id="SSF52794">
    <property type="entry name" value="PTS system IIB component-like"/>
    <property type="match status" value="1"/>
</dbReference>
<dbReference type="CDD" id="cd05568">
    <property type="entry name" value="PTS_IIB_bgl_like"/>
    <property type="match status" value="1"/>
</dbReference>
<dbReference type="Proteomes" id="UP000287969">
    <property type="component" value="Chromosome"/>
</dbReference>
<keyword evidence="5" id="KW-0804">Transcription</keyword>
<protein>
    <submittedName>
        <fullName evidence="9">BglG family transcription antiterminator</fullName>
    </submittedName>
</protein>
<dbReference type="PROSITE" id="PS51372">
    <property type="entry name" value="PRD_2"/>
    <property type="match status" value="1"/>
</dbReference>
<dbReference type="Pfam" id="PF05043">
    <property type="entry name" value="Mga"/>
    <property type="match status" value="1"/>
</dbReference>
<dbReference type="GO" id="GO:0009401">
    <property type="term" value="P:phosphoenolpyruvate-dependent sugar phosphotransferase system"/>
    <property type="evidence" value="ECO:0007669"/>
    <property type="project" value="InterPro"/>
</dbReference>
<dbReference type="PANTHER" id="PTHR30185">
    <property type="entry name" value="CRYPTIC BETA-GLUCOSIDE BGL OPERON ANTITERMINATOR"/>
    <property type="match status" value="1"/>
</dbReference>
<feature type="domain" description="PTS EIIB type-2" evidence="7">
    <location>
        <begin position="406"/>
        <end position="497"/>
    </location>
</feature>
<dbReference type="Pfam" id="PF00874">
    <property type="entry name" value="PRD"/>
    <property type="match status" value="1"/>
</dbReference>
<evidence type="ECO:0000259" key="8">
    <source>
        <dbReference type="PROSITE" id="PS51372"/>
    </source>
</evidence>
<dbReference type="Gene3D" id="1.10.1790.10">
    <property type="entry name" value="PRD domain"/>
    <property type="match status" value="1"/>
</dbReference>
<dbReference type="PROSITE" id="PS51094">
    <property type="entry name" value="PTS_EIIA_TYPE_2"/>
    <property type="match status" value="1"/>
</dbReference>
<keyword evidence="1" id="KW-0808">Transferase</keyword>
<dbReference type="PANTHER" id="PTHR30185:SF9">
    <property type="entry name" value="MANNITOL-SPECIFIC PHOSPHOTRANSFERASE ENZYME IIA COMPONENT"/>
    <property type="match status" value="1"/>
</dbReference>
<dbReference type="InterPro" id="IPR011608">
    <property type="entry name" value="PRD"/>
</dbReference>
<dbReference type="AlphaFoldDB" id="A0A410QB05"/>
<dbReference type="GO" id="GO:0008982">
    <property type="term" value="F:protein-N(PI)-phosphohistidine-sugar phosphotransferase activity"/>
    <property type="evidence" value="ECO:0007669"/>
    <property type="project" value="InterPro"/>
</dbReference>
<dbReference type="InterPro" id="IPR007737">
    <property type="entry name" value="Mga_HTH"/>
</dbReference>
<feature type="domain" description="PRD" evidence="8">
    <location>
        <begin position="293"/>
        <end position="400"/>
    </location>
</feature>
<reference evidence="10" key="1">
    <citation type="submission" date="2019-01" db="EMBL/GenBank/DDBJ databases">
        <title>Draft genomes of a novel of Sporanaerobacter strains.</title>
        <authorList>
            <person name="Ma S."/>
        </authorList>
    </citation>
    <scope>NUCLEOTIDE SEQUENCE [LARGE SCALE GENOMIC DNA]</scope>
    <source>
        <strain evidence="10">NJN-17</strain>
    </source>
</reference>
<evidence type="ECO:0000259" key="6">
    <source>
        <dbReference type="PROSITE" id="PS51094"/>
    </source>
</evidence>
<keyword evidence="3" id="KW-0805">Transcription regulation</keyword>
<evidence type="ECO:0000256" key="1">
    <source>
        <dbReference type="ARBA" id="ARBA00022679"/>
    </source>
</evidence>